<dbReference type="PANTHER" id="PTHR24221:SF217">
    <property type="entry name" value="ATP-BINDING CASSETTE SUB-FAMILY B MEMBER 5"/>
    <property type="match status" value="1"/>
</dbReference>
<keyword evidence="7 9" id="KW-1133">Transmembrane helix</keyword>
<evidence type="ECO:0000313" key="12">
    <source>
        <dbReference type="EMBL" id="VCW48663.1"/>
    </source>
</evidence>
<dbReference type="Pfam" id="PF00005">
    <property type="entry name" value="ABC_tran"/>
    <property type="match status" value="1"/>
</dbReference>
<evidence type="ECO:0000256" key="5">
    <source>
        <dbReference type="ARBA" id="ARBA00022741"/>
    </source>
</evidence>
<dbReference type="Pfam" id="PF00664">
    <property type="entry name" value="ABC_membrane"/>
    <property type="match status" value="1"/>
</dbReference>
<protein>
    <recommendedName>
        <fullName evidence="14">ATP-binding cassette sub-family B member 5</fullName>
    </recommendedName>
</protein>
<dbReference type="PROSITE" id="PS50929">
    <property type="entry name" value="ABC_TM1F"/>
    <property type="match status" value="1"/>
</dbReference>
<dbReference type="PROSITE" id="PS00211">
    <property type="entry name" value="ABC_TRANSPORTER_1"/>
    <property type="match status" value="1"/>
</dbReference>
<keyword evidence="3" id="KW-0813">Transport</keyword>
<evidence type="ECO:0000256" key="1">
    <source>
        <dbReference type="ARBA" id="ARBA00004141"/>
    </source>
</evidence>
<dbReference type="InterPro" id="IPR036640">
    <property type="entry name" value="ABC1_TM_sf"/>
</dbReference>
<dbReference type="GO" id="GO:0140359">
    <property type="term" value="F:ABC-type transporter activity"/>
    <property type="evidence" value="ECO:0007669"/>
    <property type="project" value="InterPro"/>
</dbReference>
<keyword evidence="5" id="KW-0547">Nucleotide-binding</keyword>
<dbReference type="Proteomes" id="UP000269945">
    <property type="component" value="Unassembled WGS sequence"/>
</dbReference>
<dbReference type="CDD" id="cd03249">
    <property type="entry name" value="ABC_MTABC3_MDL1_MDL2"/>
    <property type="match status" value="1"/>
</dbReference>
<evidence type="ECO:0000313" key="13">
    <source>
        <dbReference type="Proteomes" id="UP000269945"/>
    </source>
</evidence>
<evidence type="ECO:0000256" key="4">
    <source>
        <dbReference type="ARBA" id="ARBA00022692"/>
    </source>
</evidence>
<dbReference type="FunFam" id="3.40.50.300:FF:000302">
    <property type="entry name" value="ATP-binding cassette subfamily B member 5"/>
    <property type="match status" value="1"/>
</dbReference>
<dbReference type="PANTHER" id="PTHR24221">
    <property type="entry name" value="ATP-BINDING CASSETTE SUB-FAMILY B"/>
    <property type="match status" value="1"/>
</dbReference>
<evidence type="ECO:0000256" key="7">
    <source>
        <dbReference type="ARBA" id="ARBA00022989"/>
    </source>
</evidence>
<dbReference type="InterPro" id="IPR027417">
    <property type="entry name" value="P-loop_NTPase"/>
</dbReference>
<feature type="domain" description="ABC transporter" evidence="10">
    <location>
        <begin position="193"/>
        <end position="431"/>
    </location>
</feature>
<dbReference type="Gene3D" id="3.40.50.300">
    <property type="entry name" value="P-loop containing nucleotide triphosphate hydrolases"/>
    <property type="match status" value="1"/>
</dbReference>
<dbReference type="GO" id="GO:0005524">
    <property type="term" value="F:ATP binding"/>
    <property type="evidence" value="ECO:0007669"/>
    <property type="project" value="UniProtKB-KW"/>
</dbReference>
<accession>A0A9X9PSJ7</accession>
<dbReference type="SUPFAM" id="SSF52540">
    <property type="entry name" value="P-loop containing nucleoside triphosphate hydrolases"/>
    <property type="match status" value="1"/>
</dbReference>
<evidence type="ECO:0008006" key="14">
    <source>
        <dbReference type="Google" id="ProtNLM"/>
    </source>
</evidence>
<dbReference type="InterPro" id="IPR003593">
    <property type="entry name" value="AAA+_ATPase"/>
</dbReference>
<keyword evidence="13" id="KW-1185">Reference proteome</keyword>
<feature type="non-terminal residue" evidence="12">
    <location>
        <position position="434"/>
    </location>
</feature>
<reference evidence="12 13" key="1">
    <citation type="submission" date="2018-10" db="EMBL/GenBank/DDBJ databases">
        <authorList>
            <person name="Ekblom R."/>
            <person name="Jareborg N."/>
        </authorList>
    </citation>
    <scope>NUCLEOTIDE SEQUENCE [LARGE SCALE GENOMIC DNA]</scope>
    <source>
        <tissue evidence="12">Muscle</tissue>
    </source>
</reference>
<keyword evidence="8 9" id="KW-0472">Membrane</keyword>
<proteinExistence type="inferred from homology"/>
<dbReference type="GO" id="GO:0016887">
    <property type="term" value="F:ATP hydrolysis activity"/>
    <property type="evidence" value="ECO:0007669"/>
    <property type="project" value="InterPro"/>
</dbReference>
<evidence type="ECO:0000259" key="11">
    <source>
        <dbReference type="PROSITE" id="PS50929"/>
    </source>
</evidence>
<comment type="subcellular location">
    <subcellularLocation>
        <location evidence="1">Membrane</location>
        <topology evidence="1">Multi-pass membrane protein</topology>
    </subcellularLocation>
</comment>
<feature type="domain" description="ABC transmembrane type-1" evidence="11">
    <location>
        <begin position="1"/>
        <end position="158"/>
    </location>
</feature>
<dbReference type="EMBL" id="CYRY02000062">
    <property type="protein sequence ID" value="VCW48663.1"/>
    <property type="molecule type" value="Genomic_DNA"/>
</dbReference>
<dbReference type="AlphaFoldDB" id="A0A9X9PSJ7"/>
<comment type="similarity">
    <text evidence="2">Belongs to the ABC transporter superfamily. ABCB family. Multidrug resistance exporter (TC 3.A.1.201) subfamily.</text>
</comment>
<dbReference type="Gene3D" id="1.20.1560.10">
    <property type="entry name" value="ABC transporter type 1, transmembrane domain"/>
    <property type="match status" value="1"/>
</dbReference>
<dbReference type="SMART" id="SM00382">
    <property type="entry name" value="AAA"/>
    <property type="match status" value="1"/>
</dbReference>
<dbReference type="GO" id="GO:0016324">
    <property type="term" value="C:apical plasma membrane"/>
    <property type="evidence" value="ECO:0007669"/>
    <property type="project" value="TreeGrafter"/>
</dbReference>
<keyword evidence="4 9" id="KW-0812">Transmembrane</keyword>
<dbReference type="InterPro" id="IPR011527">
    <property type="entry name" value="ABC1_TM_dom"/>
</dbReference>
<evidence type="ECO:0000256" key="9">
    <source>
        <dbReference type="SAM" id="Phobius"/>
    </source>
</evidence>
<keyword evidence="6" id="KW-0067">ATP-binding</keyword>
<organism evidence="12 13">
    <name type="scientific">Gulo gulo</name>
    <name type="common">Wolverine</name>
    <name type="synonym">Gluton</name>
    <dbReference type="NCBI Taxonomy" id="48420"/>
    <lineage>
        <taxon>Eukaryota</taxon>
        <taxon>Metazoa</taxon>
        <taxon>Chordata</taxon>
        <taxon>Craniata</taxon>
        <taxon>Vertebrata</taxon>
        <taxon>Euteleostomi</taxon>
        <taxon>Mammalia</taxon>
        <taxon>Eutheria</taxon>
        <taxon>Laurasiatheria</taxon>
        <taxon>Carnivora</taxon>
        <taxon>Caniformia</taxon>
        <taxon>Musteloidea</taxon>
        <taxon>Mustelidae</taxon>
        <taxon>Guloninae</taxon>
        <taxon>Gulo</taxon>
    </lineage>
</organism>
<dbReference type="InterPro" id="IPR017871">
    <property type="entry name" value="ABC_transporter-like_CS"/>
</dbReference>
<dbReference type="PROSITE" id="PS50893">
    <property type="entry name" value="ABC_TRANSPORTER_2"/>
    <property type="match status" value="1"/>
</dbReference>
<dbReference type="InterPro" id="IPR003439">
    <property type="entry name" value="ABC_transporter-like_ATP-bd"/>
</dbReference>
<evidence type="ECO:0000256" key="8">
    <source>
        <dbReference type="ARBA" id="ARBA00023136"/>
    </source>
</evidence>
<evidence type="ECO:0000259" key="10">
    <source>
        <dbReference type="PROSITE" id="PS50893"/>
    </source>
</evidence>
<sequence>MGLSVIISFIYGWEMTLLILSIAPVLALTGMIETTAMTGFAKKDKQELKHAGKIATEAVENIRTIVSLTREKAFEQAYEETLQIQHRNTLKKAQIFGICYAFSHALVYFAYAVGFRFGGYLIQAGRVTPEGMFVIFTAIAYGAMAIGETLVLAPEYSRAKFGAAHLFALLEKKATIDSYSQEGKKPDICEGNIEFREVSFFYPCRQDVLILCDLSLSIEKGKIVAFVGSSGCGKSTSIQLLQRFYDPVKGQVLFDGVDVKELNVQWLRSQIATVSQEPILFNCSIADNIAYGDNSRVVPLEEIKEVAKVANIHSFIEGLPEKYNTQVGLKGTLLSGGQKQRLAIARALLRKPKILLLDEATSALDNESEKVVQYALNNARKGRTCLVIAHRLSTIQNADLIVVLHNGKIKEKGTHQELLRNRDMYFKLVNAQSV</sequence>
<evidence type="ECO:0000256" key="3">
    <source>
        <dbReference type="ARBA" id="ARBA00022448"/>
    </source>
</evidence>
<dbReference type="SUPFAM" id="SSF90123">
    <property type="entry name" value="ABC transporter transmembrane region"/>
    <property type="match status" value="1"/>
</dbReference>
<evidence type="ECO:0000256" key="2">
    <source>
        <dbReference type="ARBA" id="ARBA00007577"/>
    </source>
</evidence>
<dbReference type="CDD" id="cd18578">
    <property type="entry name" value="ABC_6TM_Pgp_ABCB1_D2_like"/>
    <property type="match status" value="1"/>
</dbReference>
<feature type="transmembrane region" description="Helical" evidence="9">
    <location>
        <begin position="6"/>
        <end position="28"/>
    </location>
</feature>
<dbReference type="InterPro" id="IPR039421">
    <property type="entry name" value="Type_1_exporter"/>
</dbReference>
<name>A0A9X9PSJ7_GULGU</name>
<feature type="transmembrane region" description="Helical" evidence="9">
    <location>
        <begin position="95"/>
        <end position="113"/>
    </location>
</feature>
<feature type="transmembrane region" description="Helical" evidence="9">
    <location>
        <begin position="133"/>
        <end position="153"/>
    </location>
</feature>
<comment type="caution">
    <text evidence="12">The sequence shown here is derived from an EMBL/GenBank/DDBJ whole genome shotgun (WGS) entry which is preliminary data.</text>
</comment>
<gene>
    <name evidence="12" type="ORF">BN2614_LOCUS1</name>
</gene>
<evidence type="ECO:0000256" key="6">
    <source>
        <dbReference type="ARBA" id="ARBA00022840"/>
    </source>
</evidence>